<evidence type="ECO:0000313" key="2">
    <source>
        <dbReference type="EMBL" id="CRK90356.1"/>
    </source>
</evidence>
<dbReference type="EMBL" id="CVRI01000018">
    <property type="protein sequence ID" value="CRK90356.1"/>
    <property type="molecule type" value="Genomic_DNA"/>
</dbReference>
<feature type="transmembrane region" description="Helical" evidence="1">
    <location>
        <begin position="6"/>
        <end position="25"/>
    </location>
</feature>
<evidence type="ECO:0000313" key="3">
    <source>
        <dbReference type="Proteomes" id="UP000183832"/>
    </source>
</evidence>
<keyword evidence="1" id="KW-0812">Transmembrane</keyword>
<evidence type="ECO:0000256" key="1">
    <source>
        <dbReference type="SAM" id="Phobius"/>
    </source>
</evidence>
<proteinExistence type="predicted"/>
<gene>
    <name evidence="2" type="ORF">CLUMA_CG004062</name>
</gene>
<reference evidence="2 3" key="1">
    <citation type="submission" date="2015-04" db="EMBL/GenBank/DDBJ databases">
        <authorList>
            <person name="Syromyatnikov M.Y."/>
            <person name="Popov V.N."/>
        </authorList>
    </citation>
    <scope>NUCLEOTIDE SEQUENCE [LARGE SCALE GENOMIC DNA]</scope>
</reference>
<name>A0A1J1HSJ2_9DIPT</name>
<accession>A0A1J1HSJ2</accession>
<organism evidence="2 3">
    <name type="scientific">Clunio marinus</name>
    <dbReference type="NCBI Taxonomy" id="568069"/>
    <lineage>
        <taxon>Eukaryota</taxon>
        <taxon>Metazoa</taxon>
        <taxon>Ecdysozoa</taxon>
        <taxon>Arthropoda</taxon>
        <taxon>Hexapoda</taxon>
        <taxon>Insecta</taxon>
        <taxon>Pterygota</taxon>
        <taxon>Neoptera</taxon>
        <taxon>Endopterygota</taxon>
        <taxon>Diptera</taxon>
        <taxon>Nematocera</taxon>
        <taxon>Chironomoidea</taxon>
        <taxon>Chironomidae</taxon>
        <taxon>Clunio</taxon>
    </lineage>
</organism>
<dbReference type="AlphaFoldDB" id="A0A1J1HSJ2"/>
<dbReference type="Proteomes" id="UP000183832">
    <property type="component" value="Unassembled WGS sequence"/>
</dbReference>
<keyword evidence="1" id="KW-0472">Membrane</keyword>
<sequence>MKELNMVTIMNAVVIVLNCFLNLGISEEGKLQIQNKNLIESKDVIINGNFNSFSTALLRIEAKPIS</sequence>
<protein>
    <submittedName>
        <fullName evidence="2">CLUMA_CG004062, isoform A</fullName>
    </submittedName>
</protein>
<keyword evidence="1" id="KW-1133">Transmembrane helix</keyword>
<keyword evidence="3" id="KW-1185">Reference proteome</keyword>